<dbReference type="PROSITE" id="PS00560">
    <property type="entry name" value="CARBOXYPEPT_SER_HIS"/>
    <property type="match status" value="1"/>
</dbReference>
<name>A0AAW1MUF5_SAPOF</name>
<evidence type="ECO:0000256" key="3">
    <source>
        <dbReference type="ARBA" id="ARBA00022670"/>
    </source>
</evidence>
<protein>
    <recommendedName>
        <fullName evidence="8">Serine carboxypeptidase-like 18</fullName>
    </recommendedName>
</protein>
<reference evidence="6" key="1">
    <citation type="submission" date="2024-03" db="EMBL/GenBank/DDBJ databases">
        <title>WGS assembly of Saponaria officinalis var. Norfolk2.</title>
        <authorList>
            <person name="Jenkins J."/>
            <person name="Shu S."/>
            <person name="Grimwood J."/>
            <person name="Barry K."/>
            <person name="Goodstein D."/>
            <person name="Schmutz J."/>
            <person name="Leebens-Mack J."/>
            <person name="Osbourn A."/>
        </authorList>
    </citation>
    <scope>NUCLEOTIDE SEQUENCE [LARGE SCALE GENOMIC DNA]</scope>
    <source>
        <strain evidence="6">JIC</strain>
    </source>
</reference>
<keyword evidence="7" id="KW-1185">Reference proteome</keyword>
<dbReference type="GO" id="GO:0004185">
    <property type="term" value="F:serine-type carboxypeptidase activity"/>
    <property type="evidence" value="ECO:0007669"/>
    <property type="project" value="InterPro"/>
</dbReference>
<keyword evidence="4" id="KW-0378">Hydrolase</keyword>
<dbReference type="GO" id="GO:0019748">
    <property type="term" value="P:secondary metabolic process"/>
    <property type="evidence" value="ECO:0007669"/>
    <property type="project" value="TreeGrafter"/>
</dbReference>
<dbReference type="SUPFAM" id="SSF53474">
    <property type="entry name" value="alpha/beta-Hydrolases"/>
    <property type="match status" value="1"/>
</dbReference>
<accession>A0AAW1MUF5</accession>
<dbReference type="PANTHER" id="PTHR11802:SF224">
    <property type="entry name" value="SERINE CARBOXYPEPTIDASE-LIKE 7 ISOFORM X1"/>
    <property type="match status" value="1"/>
</dbReference>
<dbReference type="Gene3D" id="3.40.50.1820">
    <property type="entry name" value="alpha/beta hydrolase"/>
    <property type="match status" value="1"/>
</dbReference>
<dbReference type="PANTHER" id="PTHR11802">
    <property type="entry name" value="SERINE PROTEASE FAMILY S10 SERINE CARBOXYPEPTIDASE"/>
    <property type="match status" value="1"/>
</dbReference>
<dbReference type="PRINTS" id="PR00724">
    <property type="entry name" value="CRBOXYPTASEC"/>
</dbReference>
<organism evidence="6 7">
    <name type="scientific">Saponaria officinalis</name>
    <name type="common">Common soapwort</name>
    <name type="synonym">Lychnis saponaria</name>
    <dbReference type="NCBI Taxonomy" id="3572"/>
    <lineage>
        <taxon>Eukaryota</taxon>
        <taxon>Viridiplantae</taxon>
        <taxon>Streptophyta</taxon>
        <taxon>Embryophyta</taxon>
        <taxon>Tracheophyta</taxon>
        <taxon>Spermatophyta</taxon>
        <taxon>Magnoliopsida</taxon>
        <taxon>eudicotyledons</taxon>
        <taxon>Gunneridae</taxon>
        <taxon>Pentapetalae</taxon>
        <taxon>Caryophyllales</taxon>
        <taxon>Caryophyllaceae</taxon>
        <taxon>Caryophylleae</taxon>
        <taxon>Saponaria</taxon>
    </lineage>
</organism>
<evidence type="ECO:0000256" key="4">
    <source>
        <dbReference type="ARBA" id="ARBA00022801"/>
    </source>
</evidence>
<keyword evidence="2" id="KW-0121">Carboxypeptidase</keyword>
<evidence type="ECO:0000313" key="7">
    <source>
        <dbReference type="Proteomes" id="UP001443914"/>
    </source>
</evidence>
<dbReference type="GO" id="GO:0006508">
    <property type="term" value="P:proteolysis"/>
    <property type="evidence" value="ECO:0007669"/>
    <property type="project" value="UniProtKB-KW"/>
</dbReference>
<evidence type="ECO:0000256" key="1">
    <source>
        <dbReference type="ARBA" id="ARBA00009431"/>
    </source>
</evidence>
<evidence type="ECO:0000313" key="6">
    <source>
        <dbReference type="EMBL" id="KAK9748554.1"/>
    </source>
</evidence>
<dbReference type="Proteomes" id="UP001443914">
    <property type="component" value="Unassembled WGS sequence"/>
</dbReference>
<dbReference type="Pfam" id="PF00450">
    <property type="entry name" value="Peptidase_S10"/>
    <property type="match status" value="1"/>
</dbReference>
<keyword evidence="3" id="KW-0645">Protease</keyword>
<dbReference type="AlphaFoldDB" id="A0AAW1MUF5"/>
<dbReference type="InterPro" id="IPR029058">
    <property type="entry name" value="AB_hydrolase_fold"/>
</dbReference>
<dbReference type="EMBL" id="JBDFQZ010000002">
    <property type="protein sequence ID" value="KAK9748554.1"/>
    <property type="molecule type" value="Genomic_DNA"/>
</dbReference>
<dbReference type="GO" id="GO:0016747">
    <property type="term" value="F:acyltransferase activity, transferring groups other than amino-acyl groups"/>
    <property type="evidence" value="ECO:0007669"/>
    <property type="project" value="TreeGrafter"/>
</dbReference>
<dbReference type="InterPro" id="IPR001563">
    <property type="entry name" value="Peptidase_S10"/>
</dbReference>
<proteinExistence type="inferred from homology"/>
<dbReference type="InterPro" id="IPR033124">
    <property type="entry name" value="Ser_caboxypep_his_AS"/>
</dbReference>
<comment type="caution">
    <text evidence="6">The sequence shown here is derived from an EMBL/GenBank/DDBJ whole genome shotgun (WGS) entry which is preliminary data.</text>
</comment>
<evidence type="ECO:0000256" key="2">
    <source>
        <dbReference type="ARBA" id="ARBA00022645"/>
    </source>
</evidence>
<keyword evidence="5" id="KW-0325">Glycoprotein</keyword>
<sequence>MLWLTGGPGCSGFSGLVYEIGPISFDYARSNVGPDIPKLQLNPYSWTKVASIIFVDSPVGTGFSYARSYEGYHSDDTLQSSHIYEFLTKWFLDHPNFRSNPLYVGGDSYAGMIVPRVVQEIVNGNENAHVPKMNLKGYALGNPSTVGTKVANSHVEYEHRVSLISDELYQWAKISCNGDFVTVDARNIKCLQAIAAISDDINSVSYPHILEPVCPEVSTKLPKKVPTYKHRVQDDHVDPLHLRGHRGVRSWCRGDNYHLSSTWDNNVQVREALNIREGTVDRWARCNRNIPYTRDYEKTVVGYHKNLANTDLHVLVYSGDQDMGETYVGTLEWIEELQIPTKEEWRPWFVDNQVAGYVTEFRNFSNNYQLTFTTVKGAGHTAPEYKPKESLAMIQRWFESSPL</sequence>
<evidence type="ECO:0000256" key="5">
    <source>
        <dbReference type="ARBA" id="ARBA00023180"/>
    </source>
</evidence>
<gene>
    <name evidence="6" type="ORF">RND81_02G066400</name>
</gene>
<evidence type="ECO:0008006" key="8">
    <source>
        <dbReference type="Google" id="ProtNLM"/>
    </source>
</evidence>
<comment type="similarity">
    <text evidence="1">Belongs to the peptidase S10 family.</text>
</comment>